<dbReference type="InterPro" id="IPR033644">
    <property type="entry name" value="Ferrochelatase_C"/>
</dbReference>
<feature type="binding site" evidence="7">
    <location>
        <position position="268"/>
    </location>
    <ligand>
        <name>Fe(2+)</name>
        <dbReference type="ChEBI" id="CHEBI:29033"/>
    </ligand>
</feature>
<dbReference type="PANTHER" id="PTHR11108:SF1">
    <property type="entry name" value="FERROCHELATASE, MITOCHONDRIAL"/>
    <property type="match status" value="1"/>
</dbReference>
<comment type="function">
    <text evidence="7">Involved in coproporphyrin-dependent heme b biosynthesis. Catalyzes the insertion of ferrous iron into coproporphyrin III to form Fe-coproporphyrin III.</text>
</comment>
<evidence type="ECO:0000313" key="9">
    <source>
        <dbReference type="EMBL" id="SIS41718.1"/>
    </source>
</evidence>
<sequence length="354" mass="38641">MSEIQFDALLVLSFGGPEGEDEVIPFLENVTRGRGIPRERLAEVGEHYFNFGGVSPINGQNREIIANVEAEIAQRGETLPVYFGNRNWHPYAADAADQIAADGHKNIAVFATSAWGGYSACRQYDEDIVKLREAHPELEFTKLWQFYAHPIFIKLMADHVRAAWEAADQSATRVLFAAHSVPNVADDASGGPDDANLYSRQVAEAARLIALEAGVPDYEVVWQSRSGDPRTPWLEPDVVDRTEEIDDANEGVKHIICVPVGFITDHMEVIWDLDTELKEACEERGMTLTRTPTVGLEPAFAKLVLDLVDNTAAGTEPESLSTITVQGCTLNGAPCKEGCCAPQRPKPAAAAAQA</sequence>
<dbReference type="InterPro" id="IPR033659">
    <property type="entry name" value="Ferrochelatase_N"/>
</dbReference>
<comment type="pathway">
    <text evidence="1 7">Porphyrin-containing compound metabolism; protoheme biosynthesis.</text>
</comment>
<keyword evidence="7" id="KW-0963">Cytoplasm</keyword>
<dbReference type="CDD" id="cd03411">
    <property type="entry name" value="Ferrochelatase_N"/>
    <property type="match status" value="1"/>
</dbReference>
<proteinExistence type="inferred from homology"/>
<dbReference type="GO" id="GO:0004325">
    <property type="term" value="F:ferrochelatase activity"/>
    <property type="evidence" value="ECO:0007669"/>
    <property type="project" value="UniProtKB-UniRule"/>
</dbReference>
<name>A0A1N7IX88_9CORY</name>
<comment type="subcellular location">
    <subcellularLocation>
        <location evidence="7">Cytoplasm</location>
    </subcellularLocation>
</comment>
<evidence type="ECO:0000256" key="6">
    <source>
        <dbReference type="ARBA" id="ARBA00024536"/>
    </source>
</evidence>
<dbReference type="Pfam" id="PF00762">
    <property type="entry name" value="Ferrochelatase"/>
    <property type="match status" value="1"/>
</dbReference>
<dbReference type="Proteomes" id="UP000186292">
    <property type="component" value="Unassembled WGS sequence"/>
</dbReference>
<keyword evidence="2 7" id="KW-0408">Iron</keyword>
<evidence type="ECO:0000256" key="2">
    <source>
        <dbReference type="ARBA" id="ARBA00023004"/>
    </source>
</evidence>
<dbReference type="EC" id="4.99.1.9" evidence="7"/>
<dbReference type="CDD" id="cd00419">
    <property type="entry name" value="Ferrochelatase_C"/>
    <property type="match status" value="1"/>
</dbReference>
<comment type="catalytic activity">
    <reaction evidence="6">
        <text>Fe-coproporphyrin III + 2 H(+) = coproporphyrin III + Fe(2+)</text>
        <dbReference type="Rhea" id="RHEA:49572"/>
        <dbReference type="ChEBI" id="CHEBI:15378"/>
        <dbReference type="ChEBI" id="CHEBI:29033"/>
        <dbReference type="ChEBI" id="CHEBI:68438"/>
        <dbReference type="ChEBI" id="CHEBI:131725"/>
        <dbReference type="EC" id="4.99.1.9"/>
    </reaction>
    <physiologicalReaction direction="right-to-left" evidence="6">
        <dbReference type="Rhea" id="RHEA:49574"/>
    </physiologicalReaction>
</comment>
<evidence type="ECO:0000256" key="7">
    <source>
        <dbReference type="HAMAP-Rule" id="MF_00323"/>
    </source>
</evidence>
<dbReference type="UniPathway" id="UPA00252"/>
<keyword evidence="4 7" id="KW-0456">Lyase</keyword>
<feature type="binding site" evidence="7">
    <location>
        <position position="55"/>
    </location>
    <ligand>
        <name>Fe-coproporphyrin III</name>
        <dbReference type="ChEBI" id="CHEBI:68438"/>
    </ligand>
</feature>
<dbReference type="GO" id="GO:0046872">
    <property type="term" value="F:metal ion binding"/>
    <property type="evidence" value="ECO:0007669"/>
    <property type="project" value="UniProtKB-KW"/>
</dbReference>
<dbReference type="NCBIfam" id="NF000689">
    <property type="entry name" value="PRK00035.2-1"/>
    <property type="match status" value="1"/>
</dbReference>
<comment type="similarity">
    <text evidence="7 8">Belongs to the ferrochelatase family.</text>
</comment>
<dbReference type="InterPro" id="IPR001015">
    <property type="entry name" value="Ferrochelatase"/>
</dbReference>
<keyword evidence="5 7" id="KW-0627">Porphyrin biosynthesis</keyword>
<evidence type="ECO:0000256" key="4">
    <source>
        <dbReference type="ARBA" id="ARBA00023239"/>
    </source>
</evidence>
<feature type="binding site" evidence="7">
    <location>
        <position position="179"/>
    </location>
    <ligand>
        <name>Fe(2+)</name>
        <dbReference type="ChEBI" id="CHEBI:29033"/>
    </ligand>
</feature>
<feature type="binding site" evidence="7">
    <location>
        <position position="124"/>
    </location>
    <ligand>
        <name>Fe-coproporphyrin III</name>
        <dbReference type="ChEBI" id="CHEBI:68438"/>
    </ligand>
</feature>
<keyword evidence="10" id="KW-1185">Reference proteome</keyword>
<organism evidence="9 10">
    <name type="scientific">Corynebacterium appendicis CIP 107643</name>
    <dbReference type="NCBI Taxonomy" id="1161099"/>
    <lineage>
        <taxon>Bacteria</taxon>
        <taxon>Bacillati</taxon>
        <taxon>Actinomycetota</taxon>
        <taxon>Actinomycetes</taxon>
        <taxon>Mycobacteriales</taxon>
        <taxon>Corynebacteriaceae</taxon>
        <taxon>Corynebacterium</taxon>
    </lineage>
</organism>
<accession>A0A1N7IX88</accession>
<evidence type="ECO:0000256" key="1">
    <source>
        <dbReference type="ARBA" id="ARBA00004744"/>
    </source>
</evidence>
<reference evidence="10" key="1">
    <citation type="submission" date="2017-01" db="EMBL/GenBank/DDBJ databases">
        <authorList>
            <person name="Varghese N."/>
            <person name="Submissions S."/>
        </authorList>
    </citation>
    <scope>NUCLEOTIDE SEQUENCE [LARGE SCALE GENOMIC DNA]</scope>
    <source>
        <strain evidence="10">DSM 44531</strain>
    </source>
</reference>
<dbReference type="GO" id="GO:0006783">
    <property type="term" value="P:heme biosynthetic process"/>
    <property type="evidence" value="ECO:0007669"/>
    <property type="project" value="UniProtKB-UniRule"/>
</dbReference>
<dbReference type="SUPFAM" id="SSF53800">
    <property type="entry name" value="Chelatase"/>
    <property type="match status" value="1"/>
</dbReference>
<keyword evidence="7" id="KW-0479">Metal-binding</keyword>
<comment type="caution">
    <text evidence="7">Lacks conserved residue(s) required for the propagation of feature annotation.</text>
</comment>
<dbReference type="AlphaFoldDB" id="A0A1N7IX88"/>
<dbReference type="PANTHER" id="PTHR11108">
    <property type="entry name" value="FERROCHELATASE"/>
    <property type="match status" value="1"/>
</dbReference>
<dbReference type="OrthoDB" id="9776380at2"/>
<dbReference type="GO" id="GO:0005737">
    <property type="term" value="C:cytoplasm"/>
    <property type="evidence" value="ECO:0007669"/>
    <property type="project" value="UniProtKB-SubCell"/>
</dbReference>
<evidence type="ECO:0000256" key="5">
    <source>
        <dbReference type="ARBA" id="ARBA00023244"/>
    </source>
</evidence>
<dbReference type="Gene3D" id="3.40.50.1400">
    <property type="match status" value="2"/>
</dbReference>
<evidence type="ECO:0000256" key="3">
    <source>
        <dbReference type="ARBA" id="ARBA00023133"/>
    </source>
</evidence>
<gene>
    <name evidence="7" type="primary">cpfC</name>
    <name evidence="9" type="ORF">SAMN05444817_102268</name>
</gene>
<protein>
    <recommendedName>
        <fullName evidence="7">Coproporphyrin III ferrochelatase</fullName>
        <ecNumber evidence="7">4.99.1.9</ecNumber>
    </recommendedName>
</protein>
<keyword evidence="3 7" id="KW-0350">Heme biosynthesis</keyword>
<evidence type="ECO:0000256" key="8">
    <source>
        <dbReference type="RuleBase" id="RU004185"/>
    </source>
</evidence>
<dbReference type="RefSeq" id="WP_076598574.1">
    <property type="nucleotide sequence ID" value="NZ_CP046976.1"/>
</dbReference>
<dbReference type="STRING" id="1161099.SAMN05444817_102268"/>
<dbReference type="HAMAP" id="MF_00323">
    <property type="entry name" value="Ferrochelatase"/>
    <property type="match status" value="1"/>
</dbReference>
<dbReference type="EMBL" id="FTOF01000002">
    <property type="protein sequence ID" value="SIS41718.1"/>
    <property type="molecule type" value="Genomic_DNA"/>
</dbReference>
<evidence type="ECO:0000313" key="10">
    <source>
        <dbReference type="Proteomes" id="UP000186292"/>
    </source>
</evidence>